<dbReference type="GeneID" id="119735162"/>
<evidence type="ECO:0000313" key="2">
    <source>
        <dbReference type="EnsemblMetazoa" id="XP_038064795.1"/>
    </source>
</evidence>
<dbReference type="RefSeq" id="XP_038064795.1">
    <property type="nucleotide sequence ID" value="XM_038208867.1"/>
</dbReference>
<dbReference type="InterPro" id="IPR043502">
    <property type="entry name" value="DNA/RNA_pol_sf"/>
</dbReference>
<protein>
    <recommendedName>
        <fullName evidence="1">Reverse transcriptase domain-containing protein</fullName>
    </recommendedName>
</protein>
<dbReference type="OMA" id="KVYETCI"/>
<sequence>MTAKLQLYNFQFKIISCYALTLCLSSKEKDSFYAVLEALIKDTSAGDCMVLLGDFNAWTGFNYTAWEDVLGPHGIGKMNENGQRLLELCARHNICIPSSFFNGSERAKVTWKHPRSGHWHQPDHILVRQSALPQVTNCRSLLSADCDSDHALVRCRLRVKKKGMHHAKPPPPPRPDLSNLADMDRRVQLQSNISQGLAEKTPSHDPTECWESLKHVIRSSAMKSLGKQVRKQPDWFRHSADVLLPAIASKRSTRLAFLNKPSPRNRASYQSAKAEVQRCTRQTLHRYWLNLSERICRCSDAGNLHGMYRGIKEALGPVPKKTAPLRASDGTLLTDMQAQLDRWVEHYSSLYGTPVNANLTAIAMAIPQLPAKLELDREITAIEVKQAIGALQNDELRDASITTLYKNKGDRHDCNSYRGISLLSTVGKVLAHVILPRLRCLADQILPESQAGFRPNRSTLDMIFSFRQLQEKCVEQRRPLYTVFVDLTKAFDYVSRTGLFAVLERLGCPPTLLAIIGALHDGMQAAVQYDRSVSHGFSVNCGVKQGCVLSPTLFGIYFSVLLRSAFPTSSGIMLHTRSTGGLFNLSRLRAGTKVSKVMVRELLYADDAAFVAHSQEDLQQLCDAFARSCQDFGMKISIRKTVVLGTNIQESPVITLQETSLQTVTKFTYLGSTVTSNNSLEEELGKAATIFGRLRKRVSDNNRLPLPLKIKVYETCILSILLYGSKGWTAYRRQERRLNAFHLRCLRSILGLTWRDRVPNTEILWRTECLDMRTLLQKRRLRWIGHVIRMDDACLPKYILFGELPNAPRPVGRPKLRYKDVVKRDLQSFSINLTDWESVAANRLGLRSVLHQGSSLAHQTYMEECNARRTTRHRCADRR</sequence>
<dbReference type="AlphaFoldDB" id="A0A914ALB9"/>
<dbReference type="PANTHER" id="PTHR47027:SF20">
    <property type="entry name" value="REVERSE TRANSCRIPTASE-LIKE PROTEIN WITH RNA-DIRECTED DNA POLYMERASE DOMAIN"/>
    <property type="match status" value="1"/>
</dbReference>
<dbReference type="EnsemblMetazoa" id="XM_038208867.1">
    <property type="protein sequence ID" value="XP_038064795.1"/>
    <property type="gene ID" value="LOC119735162"/>
</dbReference>
<dbReference type="CDD" id="cd01650">
    <property type="entry name" value="RT_nLTR_like"/>
    <property type="match status" value="1"/>
</dbReference>
<dbReference type="OrthoDB" id="410381at2759"/>
<dbReference type="InterPro" id="IPR036691">
    <property type="entry name" value="Endo/exonu/phosph_ase_sf"/>
</dbReference>
<dbReference type="PROSITE" id="PS50878">
    <property type="entry name" value="RT_POL"/>
    <property type="match status" value="1"/>
</dbReference>
<dbReference type="SUPFAM" id="SSF56672">
    <property type="entry name" value="DNA/RNA polymerases"/>
    <property type="match status" value="1"/>
</dbReference>
<name>A0A914ALB9_PATMI</name>
<accession>A0A914ALB9</accession>
<evidence type="ECO:0000259" key="1">
    <source>
        <dbReference type="PROSITE" id="PS50878"/>
    </source>
</evidence>
<organism evidence="2 3">
    <name type="scientific">Patiria miniata</name>
    <name type="common">Bat star</name>
    <name type="synonym">Asterina miniata</name>
    <dbReference type="NCBI Taxonomy" id="46514"/>
    <lineage>
        <taxon>Eukaryota</taxon>
        <taxon>Metazoa</taxon>
        <taxon>Echinodermata</taxon>
        <taxon>Eleutherozoa</taxon>
        <taxon>Asterozoa</taxon>
        <taxon>Asteroidea</taxon>
        <taxon>Valvatacea</taxon>
        <taxon>Valvatida</taxon>
        <taxon>Asterinidae</taxon>
        <taxon>Patiria</taxon>
    </lineage>
</organism>
<dbReference type="SUPFAM" id="SSF56219">
    <property type="entry name" value="DNase I-like"/>
    <property type="match status" value="1"/>
</dbReference>
<reference evidence="2" key="1">
    <citation type="submission" date="2022-11" db="UniProtKB">
        <authorList>
            <consortium name="EnsemblMetazoa"/>
        </authorList>
    </citation>
    <scope>IDENTIFICATION</scope>
</reference>
<dbReference type="Gene3D" id="3.60.10.10">
    <property type="entry name" value="Endonuclease/exonuclease/phosphatase"/>
    <property type="match status" value="1"/>
</dbReference>
<dbReference type="PANTHER" id="PTHR47027">
    <property type="entry name" value="REVERSE TRANSCRIPTASE DOMAIN-CONTAINING PROTEIN"/>
    <property type="match status" value="1"/>
</dbReference>
<evidence type="ECO:0000313" key="3">
    <source>
        <dbReference type="Proteomes" id="UP000887568"/>
    </source>
</evidence>
<keyword evidence="3" id="KW-1185">Reference proteome</keyword>
<dbReference type="Pfam" id="PF00078">
    <property type="entry name" value="RVT_1"/>
    <property type="match status" value="1"/>
</dbReference>
<dbReference type="Proteomes" id="UP000887568">
    <property type="component" value="Unplaced"/>
</dbReference>
<feature type="domain" description="Reverse transcriptase" evidence="1">
    <location>
        <begin position="385"/>
        <end position="674"/>
    </location>
</feature>
<dbReference type="InterPro" id="IPR000477">
    <property type="entry name" value="RT_dom"/>
</dbReference>
<proteinExistence type="predicted"/>